<dbReference type="Proteomes" id="UP000814033">
    <property type="component" value="Unassembled WGS sequence"/>
</dbReference>
<reference evidence="1" key="2">
    <citation type="journal article" date="2022" name="New Phytol.">
        <title>Evolutionary transition to the ectomycorrhizal habit in the genomes of a hyperdiverse lineage of mushroom-forming fungi.</title>
        <authorList>
            <person name="Looney B."/>
            <person name="Miyauchi S."/>
            <person name="Morin E."/>
            <person name="Drula E."/>
            <person name="Courty P.E."/>
            <person name="Kohler A."/>
            <person name="Kuo A."/>
            <person name="LaButti K."/>
            <person name="Pangilinan J."/>
            <person name="Lipzen A."/>
            <person name="Riley R."/>
            <person name="Andreopoulos W."/>
            <person name="He G."/>
            <person name="Johnson J."/>
            <person name="Nolan M."/>
            <person name="Tritt A."/>
            <person name="Barry K.W."/>
            <person name="Grigoriev I.V."/>
            <person name="Nagy L.G."/>
            <person name="Hibbett D."/>
            <person name="Henrissat B."/>
            <person name="Matheny P.B."/>
            <person name="Labbe J."/>
            <person name="Martin F.M."/>
        </authorList>
    </citation>
    <scope>NUCLEOTIDE SEQUENCE</scope>
    <source>
        <strain evidence="1">FP105234-sp</strain>
    </source>
</reference>
<proteinExistence type="predicted"/>
<gene>
    <name evidence="1" type="ORF">FA95DRAFT_1491324</name>
</gene>
<sequence length="225" mass="24761">MPSKSLLGTYAFFTFCLLVAGVISIVFSFVWRKPDLLLNMIFSHADLTAGLVLGITLLVSVCLSIGAIVQPNHVTVGLVILNWALIGDVIITLVIGTFVWFYTLRERSEFHTVYAGLTSDKRIAIQDMFSCCGYFNATDLVEFGGNFCQNSTFANALNATVTTNFCVTPVTKHADVSLNNVFTVIYGFVAMLIGLFLTSLCVIKVREEVERFKKIDAKRGGRGFV</sequence>
<dbReference type="EMBL" id="MU275890">
    <property type="protein sequence ID" value="KAI0048218.1"/>
    <property type="molecule type" value="Genomic_DNA"/>
</dbReference>
<reference evidence="1" key="1">
    <citation type="submission" date="2021-02" db="EMBL/GenBank/DDBJ databases">
        <authorList>
            <consortium name="DOE Joint Genome Institute"/>
            <person name="Ahrendt S."/>
            <person name="Looney B.P."/>
            <person name="Miyauchi S."/>
            <person name="Morin E."/>
            <person name="Drula E."/>
            <person name="Courty P.E."/>
            <person name="Chicoki N."/>
            <person name="Fauchery L."/>
            <person name="Kohler A."/>
            <person name="Kuo A."/>
            <person name="Labutti K."/>
            <person name="Pangilinan J."/>
            <person name="Lipzen A."/>
            <person name="Riley R."/>
            <person name="Andreopoulos W."/>
            <person name="He G."/>
            <person name="Johnson J."/>
            <person name="Barry K.W."/>
            <person name="Grigoriev I.V."/>
            <person name="Nagy L."/>
            <person name="Hibbett D."/>
            <person name="Henrissat B."/>
            <person name="Matheny P.B."/>
            <person name="Labbe J."/>
            <person name="Martin F."/>
        </authorList>
    </citation>
    <scope>NUCLEOTIDE SEQUENCE</scope>
    <source>
        <strain evidence="1">FP105234-sp</strain>
    </source>
</reference>
<evidence type="ECO:0000313" key="2">
    <source>
        <dbReference type="Proteomes" id="UP000814033"/>
    </source>
</evidence>
<accession>A0ACB8RXF8</accession>
<name>A0ACB8RXF8_9AGAM</name>
<organism evidence="1 2">
    <name type="scientific">Auriscalpium vulgare</name>
    <dbReference type="NCBI Taxonomy" id="40419"/>
    <lineage>
        <taxon>Eukaryota</taxon>
        <taxon>Fungi</taxon>
        <taxon>Dikarya</taxon>
        <taxon>Basidiomycota</taxon>
        <taxon>Agaricomycotina</taxon>
        <taxon>Agaricomycetes</taxon>
        <taxon>Russulales</taxon>
        <taxon>Auriscalpiaceae</taxon>
        <taxon>Auriscalpium</taxon>
    </lineage>
</organism>
<evidence type="ECO:0000313" key="1">
    <source>
        <dbReference type="EMBL" id="KAI0048218.1"/>
    </source>
</evidence>
<protein>
    <submittedName>
        <fullName evidence="1">Tetraspanin Pls1 family</fullName>
    </submittedName>
</protein>
<keyword evidence="2" id="KW-1185">Reference proteome</keyword>
<comment type="caution">
    <text evidence="1">The sequence shown here is derived from an EMBL/GenBank/DDBJ whole genome shotgun (WGS) entry which is preliminary data.</text>
</comment>